<organism evidence="2 3">
    <name type="scientific">Salmonella enterica subsp. enterica serovar Bovismorbificans</name>
    <dbReference type="NCBI Taxonomy" id="58097"/>
    <lineage>
        <taxon>Bacteria</taxon>
        <taxon>Pseudomonadati</taxon>
        <taxon>Pseudomonadota</taxon>
        <taxon>Gammaproteobacteria</taxon>
        <taxon>Enterobacterales</taxon>
        <taxon>Enterobacteriaceae</taxon>
        <taxon>Salmonella</taxon>
    </lineage>
</organism>
<evidence type="ECO:0000313" key="4">
    <source>
        <dbReference type="Proteomes" id="UP000042394"/>
    </source>
</evidence>
<accession>A0A655DD18</accession>
<dbReference type="EMBL" id="CQPA01000028">
    <property type="protein sequence ID" value="CNU61295.1"/>
    <property type="molecule type" value="Genomic_DNA"/>
</dbReference>
<sequence length="90" mass="10871">MLNHDNQPRATPALRLEKSAKRRIIQTNTAWRYHRKISRETRYQRLQAPHPLAKPVLNRRMGVSNFFFIWIHGLSFFRHRSAFLLFRQTA</sequence>
<protein>
    <submittedName>
        <fullName evidence="2">Uncharacterized protein</fullName>
    </submittedName>
</protein>
<dbReference type="AlphaFoldDB" id="A0A655DD18"/>
<evidence type="ECO:0000313" key="3">
    <source>
        <dbReference type="Proteomes" id="UP000041314"/>
    </source>
</evidence>
<evidence type="ECO:0000313" key="2">
    <source>
        <dbReference type="EMBL" id="CNU61295.1"/>
    </source>
</evidence>
<dbReference type="Proteomes" id="UP000042394">
    <property type="component" value="Unassembled WGS sequence"/>
</dbReference>
<dbReference type="EMBL" id="CQPD01000016">
    <property type="protein sequence ID" value="CNU11914.1"/>
    <property type="molecule type" value="Genomic_DNA"/>
</dbReference>
<evidence type="ECO:0000313" key="1">
    <source>
        <dbReference type="EMBL" id="CNU11914.1"/>
    </source>
</evidence>
<name>A0A655DD18_SALET</name>
<gene>
    <name evidence="2" type="ORF">ERS008198_03177</name>
    <name evidence="1" type="ORF">ERS008207_01873</name>
</gene>
<reference evidence="3 4" key="1">
    <citation type="submission" date="2015-03" db="EMBL/GenBank/DDBJ databases">
        <authorList>
            <consortium name="Pathogen Informatics"/>
        </authorList>
    </citation>
    <scope>NUCLEOTIDE SEQUENCE [LARGE SCALE GENOMIC DNA]</scope>
    <source>
        <strain evidence="2 3">A1104</strain>
        <strain evidence="1 4">D4891</strain>
    </source>
</reference>
<dbReference type="Proteomes" id="UP000041314">
    <property type="component" value="Unassembled WGS sequence"/>
</dbReference>
<proteinExistence type="predicted"/>